<protein>
    <submittedName>
        <fullName evidence="1">Uncharacterized protein</fullName>
    </submittedName>
</protein>
<proteinExistence type="predicted"/>
<evidence type="ECO:0000313" key="1">
    <source>
        <dbReference type="EMBL" id="TNV84875.1"/>
    </source>
</evidence>
<evidence type="ECO:0000313" key="2">
    <source>
        <dbReference type="Proteomes" id="UP000785679"/>
    </source>
</evidence>
<dbReference type="AlphaFoldDB" id="A0A8J8T7U9"/>
<accession>A0A8J8T7U9</accession>
<keyword evidence="2" id="KW-1185">Reference proteome</keyword>
<dbReference type="EMBL" id="RRYP01002344">
    <property type="protein sequence ID" value="TNV84875.1"/>
    <property type="molecule type" value="Genomic_DNA"/>
</dbReference>
<sequence length="166" mass="18755">MTRTSVLRSEAIKDIEQAIEEKDDIIEKAQMKTLSPKDWKQVGGNRALQLTMLDRIIGECNQTRGGLTCSKNYRPPPKNLNPLNQFKLQQIPPGTANTQATGNAEFKKRFELQSYIKKRNTEDTLTYLEKLKQQNRLGEAGKICMLDEKLQGLSLDPLSGDSIFDA</sequence>
<dbReference type="Proteomes" id="UP000785679">
    <property type="component" value="Unassembled WGS sequence"/>
</dbReference>
<reference evidence="1" key="1">
    <citation type="submission" date="2019-06" db="EMBL/GenBank/DDBJ databases">
        <authorList>
            <person name="Zheng W."/>
        </authorList>
    </citation>
    <scope>NUCLEOTIDE SEQUENCE</scope>
    <source>
        <strain evidence="1">QDHG01</strain>
    </source>
</reference>
<comment type="caution">
    <text evidence="1">The sequence shown here is derived from an EMBL/GenBank/DDBJ whole genome shotgun (WGS) entry which is preliminary data.</text>
</comment>
<organism evidence="1 2">
    <name type="scientific">Halteria grandinella</name>
    <dbReference type="NCBI Taxonomy" id="5974"/>
    <lineage>
        <taxon>Eukaryota</taxon>
        <taxon>Sar</taxon>
        <taxon>Alveolata</taxon>
        <taxon>Ciliophora</taxon>
        <taxon>Intramacronucleata</taxon>
        <taxon>Spirotrichea</taxon>
        <taxon>Stichotrichia</taxon>
        <taxon>Sporadotrichida</taxon>
        <taxon>Halteriidae</taxon>
        <taxon>Halteria</taxon>
    </lineage>
</organism>
<name>A0A8J8T7U9_HALGN</name>
<gene>
    <name evidence="1" type="ORF">FGO68_gene1033</name>
</gene>